<proteinExistence type="predicted"/>
<dbReference type="PROSITE" id="PS51737">
    <property type="entry name" value="RECOMBINASE_DNA_BIND"/>
    <property type="match status" value="1"/>
</dbReference>
<dbReference type="InterPro" id="IPR011109">
    <property type="entry name" value="DNA_bind_recombinase_dom"/>
</dbReference>
<dbReference type="InterPro" id="IPR038109">
    <property type="entry name" value="DNA_bind_recomb_sf"/>
</dbReference>
<sequence length="179" mass="20967">MLTFAQFERELTSERTKDKMIERAKKGMWNGGISPFGYKKENKKLIIDKKETKTITFIYETYITTGSLAKTYNQLKQGNIKNRQGKGFTKSNLGYILRNVVYTGKIKYAGQIYQGIHQLIISEKVFNFAQKIHKKKNKKIRLYKKFLFGGLINCKECGSKMTPCFTNKKSKGKFKRYYY</sequence>
<feature type="domain" description="Recombinase" evidence="2">
    <location>
        <begin position="35"/>
        <end position="139"/>
    </location>
</feature>
<evidence type="ECO:0000313" key="3">
    <source>
        <dbReference type="EMBL" id="GAG80949.1"/>
    </source>
</evidence>
<dbReference type="InterPro" id="IPR006119">
    <property type="entry name" value="Resolv_N"/>
</dbReference>
<feature type="non-terminal residue" evidence="3">
    <location>
        <position position="179"/>
    </location>
</feature>
<accession>X1AGB9</accession>
<dbReference type="EMBL" id="BART01017707">
    <property type="protein sequence ID" value="GAG80949.1"/>
    <property type="molecule type" value="Genomic_DNA"/>
</dbReference>
<dbReference type="Gene3D" id="3.90.1750.20">
    <property type="entry name" value="Putative Large Serine Recombinase, Chain B, Domain 2"/>
    <property type="match status" value="1"/>
</dbReference>
<dbReference type="PROSITE" id="PS51736">
    <property type="entry name" value="RECOMBINASES_3"/>
    <property type="match status" value="1"/>
</dbReference>
<dbReference type="Pfam" id="PF07508">
    <property type="entry name" value="Recombinase"/>
    <property type="match status" value="1"/>
</dbReference>
<dbReference type="PANTHER" id="PTHR30461">
    <property type="entry name" value="DNA-INVERTASE FROM LAMBDOID PROPHAGE"/>
    <property type="match status" value="1"/>
</dbReference>
<gene>
    <name evidence="3" type="ORF">S01H4_33611</name>
</gene>
<dbReference type="InterPro" id="IPR050639">
    <property type="entry name" value="SSR_resolvase"/>
</dbReference>
<evidence type="ECO:0000259" key="2">
    <source>
        <dbReference type="PROSITE" id="PS51737"/>
    </source>
</evidence>
<dbReference type="PANTHER" id="PTHR30461:SF23">
    <property type="entry name" value="DNA RECOMBINASE-RELATED"/>
    <property type="match status" value="1"/>
</dbReference>
<dbReference type="AlphaFoldDB" id="X1AGB9"/>
<reference evidence="3" key="1">
    <citation type="journal article" date="2014" name="Front. Microbiol.">
        <title>High frequency of phylogenetically diverse reductive dehalogenase-homologous genes in deep subseafloor sedimentary metagenomes.</title>
        <authorList>
            <person name="Kawai M."/>
            <person name="Futagami T."/>
            <person name="Toyoda A."/>
            <person name="Takaki Y."/>
            <person name="Nishi S."/>
            <person name="Hori S."/>
            <person name="Arai W."/>
            <person name="Tsubouchi T."/>
            <person name="Morono Y."/>
            <person name="Uchiyama I."/>
            <person name="Ito T."/>
            <person name="Fujiyama A."/>
            <person name="Inagaki F."/>
            <person name="Takami H."/>
        </authorList>
    </citation>
    <scope>NUCLEOTIDE SEQUENCE</scope>
    <source>
        <strain evidence="3">Expedition CK06-06</strain>
    </source>
</reference>
<evidence type="ECO:0000259" key="1">
    <source>
        <dbReference type="PROSITE" id="PS51736"/>
    </source>
</evidence>
<dbReference type="GO" id="GO:0000150">
    <property type="term" value="F:DNA strand exchange activity"/>
    <property type="evidence" value="ECO:0007669"/>
    <property type="project" value="InterPro"/>
</dbReference>
<name>X1AGB9_9ZZZZ</name>
<feature type="domain" description="Resolvase/invertase-type recombinase catalytic" evidence="1">
    <location>
        <begin position="1"/>
        <end position="27"/>
    </location>
</feature>
<dbReference type="GO" id="GO:0003677">
    <property type="term" value="F:DNA binding"/>
    <property type="evidence" value="ECO:0007669"/>
    <property type="project" value="InterPro"/>
</dbReference>
<evidence type="ECO:0008006" key="4">
    <source>
        <dbReference type="Google" id="ProtNLM"/>
    </source>
</evidence>
<protein>
    <recommendedName>
        <fullName evidence="4">Recombinase domain-containing protein</fullName>
    </recommendedName>
</protein>
<comment type="caution">
    <text evidence="3">The sequence shown here is derived from an EMBL/GenBank/DDBJ whole genome shotgun (WGS) entry which is preliminary data.</text>
</comment>
<organism evidence="3">
    <name type="scientific">marine sediment metagenome</name>
    <dbReference type="NCBI Taxonomy" id="412755"/>
    <lineage>
        <taxon>unclassified sequences</taxon>
        <taxon>metagenomes</taxon>
        <taxon>ecological metagenomes</taxon>
    </lineage>
</organism>